<organism evidence="2 3">
    <name type="scientific">Cricetulus griseus</name>
    <name type="common">Chinese hamster</name>
    <name type="synonym">Cricetulus barabensis griseus</name>
    <dbReference type="NCBI Taxonomy" id="10029"/>
    <lineage>
        <taxon>Eukaryota</taxon>
        <taxon>Metazoa</taxon>
        <taxon>Chordata</taxon>
        <taxon>Craniata</taxon>
        <taxon>Vertebrata</taxon>
        <taxon>Euteleostomi</taxon>
        <taxon>Mammalia</taxon>
        <taxon>Eutheria</taxon>
        <taxon>Euarchontoglires</taxon>
        <taxon>Glires</taxon>
        <taxon>Rodentia</taxon>
        <taxon>Myomorpha</taxon>
        <taxon>Muroidea</taxon>
        <taxon>Cricetidae</taxon>
        <taxon>Cricetinae</taxon>
        <taxon>Cricetulus</taxon>
    </lineage>
</organism>
<name>G3HWY9_CRIGR</name>
<evidence type="ECO:0000313" key="2">
    <source>
        <dbReference type="EMBL" id="EGW10239.1"/>
    </source>
</evidence>
<feature type="region of interest" description="Disordered" evidence="1">
    <location>
        <begin position="53"/>
        <end position="75"/>
    </location>
</feature>
<dbReference type="Proteomes" id="UP000001075">
    <property type="component" value="Unassembled WGS sequence"/>
</dbReference>
<evidence type="ECO:0000256" key="1">
    <source>
        <dbReference type="SAM" id="MobiDB-lite"/>
    </source>
</evidence>
<evidence type="ECO:0000313" key="3">
    <source>
        <dbReference type="Proteomes" id="UP000001075"/>
    </source>
</evidence>
<dbReference type="EMBL" id="JH000843">
    <property type="protein sequence ID" value="EGW10239.1"/>
    <property type="molecule type" value="Genomic_DNA"/>
</dbReference>
<gene>
    <name evidence="2" type="ORF">I79_015504</name>
</gene>
<sequence>MVPQTKITTKPWTFIQGGTKVLASLLTLWFNYKFCADQIQITNSAQIKSSNPRTFIQGRTSGSSPEVRITNTNSAQIKYKSWHQTKQQETKQET</sequence>
<dbReference type="AlphaFoldDB" id="G3HWY9"/>
<proteinExistence type="predicted"/>
<reference evidence="3" key="1">
    <citation type="journal article" date="2011" name="Nat. Biotechnol.">
        <title>The genomic sequence of the Chinese hamster ovary (CHO)-K1 cell line.</title>
        <authorList>
            <person name="Xu X."/>
            <person name="Nagarajan H."/>
            <person name="Lewis N.E."/>
            <person name="Pan S."/>
            <person name="Cai Z."/>
            <person name="Liu X."/>
            <person name="Chen W."/>
            <person name="Xie M."/>
            <person name="Wang W."/>
            <person name="Hammond S."/>
            <person name="Andersen M.R."/>
            <person name="Neff N."/>
            <person name="Passarelli B."/>
            <person name="Koh W."/>
            <person name="Fan H.C."/>
            <person name="Wang J."/>
            <person name="Gui Y."/>
            <person name="Lee K.H."/>
            <person name="Betenbaugh M.J."/>
            <person name="Quake S.R."/>
            <person name="Famili I."/>
            <person name="Palsson B.O."/>
            <person name="Wang J."/>
        </authorList>
    </citation>
    <scope>NUCLEOTIDE SEQUENCE [LARGE SCALE GENOMIC DNA]</scope>
    <source>
        <strain evidence="3">CHO K1 cell line</strain>
    </source>
</reference>
<dbReference type="InParanoid" id="G3HWY9"/>
<protein>
    <submittedName>
        <fullName evidence="2">Uncharacterized protein</fullName>
    </submittedName>
</protein>
<accession>G3HWY9</accession>